<protein>
    <submittedName>
        <fullName evidence="2">Uncharacterized protein</fullName>
    </submittedName>
</protein>
<dbReference type="Proteomes" id="UP000596827">
    <property type="component" value="Unassembled WGS sequence"/>
</dbReference>
<keyword evidence="1" id="KW-0472">Membrane</keyword>
<reference evidence="2" key="1">
    <citation type="submission" date="2020-08" db="EMBL/GenBank/DDBJ databases">
        <title>Ramlibacter sp. GTP1 16S ribosomal RNA gene genome sequencing and assembly.</title>
        <authorList>
            <person name="Kang M."/>
        </authorList>
    </citation>
    <scope>NUCLEOTIDE SEQUENCE</scope>
    <source>
        <strain evidence="2">GTP1</strain>
    </source>
</reference>
<proteinExistence type="predicted"/>
<comment type="caution">
    <text evidence="2">The sequence shown here is derived from an EMBL/GenBank/DDBJ whole genome shotgun (WGS) entry which is preliminary data.</text>
</comment>
<feature type="transmembrane region" description="Helical" evidence="1">
    <location>
        <begin position="119"/>
        <end position="140"/>
    </location>
</feature>
<evidence type="ECO:0000313" key="3">
    <source>
        <dbReference type="Proteomes" id="UP000596827"/>
    </source>
</evidence>
<sequence>MAATSQPSLGAVLDQALLLPAHEQRQLAEAMVALTGGALAHKGGPELADAAGLDVHAWLQSIRSSSPWAQLQDIDASLEDVLAPEDEDVLRAARAALLAEHPQIAARNIVTNLVVQQPLAFAAGGVGLVLAVIAVGRGLFRLVF</sequence>
<keyword evidence="3" id="KW-1185">Reference proteome</keyword>
<dbReference type="EMBL" id="JACORU010000011">
    <property type="protein sequence ID" value="MBC5767632.1"/>
    <property type="molecule type" value="Genomic_DNA"/>
</dbReference>
<organism evidence="2 3">
    <name type="scientific">Ramlibacter albus</name>
    <dbReference type="NCBI Taxonomy" id="2079448"/>
    <lineage>
        <taxon>Bacteria</taxon>
        <taxon>Pseudomonadati</taxon>
        <taxon>Pseudomonadota</taxon>
        <taxon>Betaproteobacteria</taxon>
        <taxon>Burkholderiales</taxon>
        <taxon>Comamonadaceae</taxon>
        <taxon>Ramlibacter</taxon>
    </lineage>
</organism>
<dbReference type="AlphaFoldDB" id="A0A923S808"/>
<name>A0A923S808_9BURK</name>
<dbReference type="RefSeq" id="WP_187084114.1">
    <property type="nucleotide sequence ID" value="NZ_JACORU010000011.1"/>
</dbReference>
<accession>A0A923S808</accession>
<gene>
    <name evidence="2" type="ORF">H8R02_24415</name>
</gene>
<keyword evidence="1" id="KW-1133">Transmembrane helix</keyword>
<evidence type="ECO:0000256" key="1">
    <source>
        <dbReference type="SAM" id="Phobius"/>
    </source>
</evidence>
<keyword evidence="1" id="KW-0812">Transmembrane</keyword>
<evidence type="ECO:0000313" key="2">
    <source>
        <dbReference type="EMBL" id="MBC5767632.1"/>
    </source>
</evidence>